<dbReference type="KEGG" id="sals:SLNWT_0401"/>
<proteinExistence type="predicted"/>
<sequence length="46" mass="4831">MARTAGATVLLSHQQCESERAPVSPALIPLPPGWTPPAQHVRSSAL</sequence>
<reference evidence="1 2" key="1">
    <citation type="submission" date="2015-01" db="EMBL/GenBank/DDBJ databases">
        <title>Enhanced salinomycin production by adjusting the supply of polyketide extender units in Streptomyce albus DSM 41398.</title>
        <authorList>
            <person name="Lu C."/>
        </authorList>
    </citation>
    <scope>NUCLEOTIDE SEQUENCE [LARGE SCALE GENOMIC DNA]</scope>
    <source>
        <strain evidence="2">ATCC 21838 / DSM 41398 / FERM P-419 / JCM 4703 / NBRC 107858</strain>
    </source>
</reference>
<dbReference type="EMBL" id="CP010519">
    <property type="protein sequence ID" value="AJE80777.1"/>
    <property type="molecule type" value="Genomic_DNA"/>
</dbReference>
<gene>
    <name evidence="1" type="ORF">SLNWT_0401</name>
</gene>
<protein>
    <submittedName>
        <fullName evidence="1">Uncharacterized protein</fullName>
    </submittedName>
</protein>
<evidence type="ECO:0000313" key="2">
    <source>
        <dbReference type="Proteomes" id="UP000031523"/>
    </source>
</evidence>
<accession>A0A0B5ERL3</accession>
<dbReference type="AlphaFoldDB" id="A0A0B5ERL3"/>
<dbReference type="Proteomes" id="UP000031523">
    <property type="component" value="Chromosome"/>
</dbReference>
<evidence type="ECO:0000313" key="1">
    <source>
        <dbReference type="EMBL" id="AJE80777.1"/>
    </source>
</evidence>
<keyword evidence="2" id="KW-1185">Reference proteome</keyword>
<name>A0A0B5ERL3_STRA4</name>
<organism evidence="1 2">
    <name type="scientific">Streptomyces albus (strain ATCC 21838 / DSM 41398 / FERM P-419 / JCM 4703 / NBRC 107858)</name>
    <dbReference type="NCBI Taxonomy" id="1081613"/>
    <lineage>
        <taxon>Bacteria</taxon>
        <taxon>Bacillati</taxon>
        <taxon>Actinomycetota</taxon>
        <taxon>Actinomycetes</taxon>
        <taxon>Kitasatosporales</taxon>
        <taxon>Streptomycetaceae</taxon>
        <taxon>Streptomyces</taxon>
    </lineage>
</organism>